<protein>
    <submittedName>
        <fullName evidence="9">Type IV pilus assembly protein PilY1</fullName>
    </submittedName>
</protein>
<evidence type="ECO:0000256" key="2">
    <source>
        <dbReference type="ARBA" id="ARBA00008387"/>
    </source>
</evidence>
<keyword evidence="10" id="KW-1185">Reference proteome</keyword>
<comment type="subcellular location">
    <subcellularLocation>
        <location evidence="1">Fimbrium</location>
    </subcellularLocation>
</comment>
<comment type="similarity">
    <text evidence="2">Belongs to the PilY1 family.</text>
</comment>
<evidence type="ECO:0000256" key="1">
    <source>
        <dbReference type="ARBA" id="ARBA00004561"/>
    </source>
</evidence>
<evidence type="ECO:0000256" key="3">
    <source>
        <dbReference type="ARBA" id="ARBA00022558"/>
    </source>
</evidence>
<evidence type="ECO:0000313" key="9">
    <source>
        <dbReference type="EMBL" id="MCP1676628.1"/>
    </source>
</evidence>
<organism evidence="9 10">
    <name type="scientific">Natronocella acetinitrilica</name>
    <dbReference type="NCBI Taxonomy" id="414046"/>
    <lineage>
        <taxon>Bacteria</taxon>
        <taxon>Pseudomonadati</taxon>
        <taxon>Pseudomonadota</taxon>
        <taxon>Gammaproteobacteria</taxon>
        <taxon>Chromatiales</taxon>
        <taxon>Ectothiorhodospiraceae</taxon>
        <taxon>Natronocella</taxon>
    </lineage>
</organism>
<feature type="domain" description="PilY1 beta-propeller" evidence="8">
    <location>
        <begin position="694"/>
        <end position="1039"/>
    </location>
</feature>
<feature type="signal peptide" evidence="7">
    <location>
        <begin position="1"/>
        <end position="27"/>
    </location>
</feature>
<dbReference type="Proteomes" id="UP001205843">
    <property type="component" value="Unassembled WGS sequence"/>
</dbReference>
<evidence type="ECO:0000259" key="8">
    <source>
        <dbReference type="Pfam" id="PF05567"/>
    </source>
</evidence>
<dbReference type="InterPro" id="IPR015943">
    <property type="entry name" value="WD40/YVTN_repeat-like_dom_sf"/>
</dbReference>
<evidence type="ECO:0000256" key="6">
    <source>
        <dbReference type="ARBA" id="ARBA00023263"/>
    </source>
</evidence>
<proteinExistence type="inferred from homology"/>
<name>A0AAE3G7T2_9GAMM</name>
<evidence type="ECO:0000256" key="7">
    <source>
        <dbReference type="SAM" id="SignalP"/>
    </source>
</evidence>
<dbReference type="InterPro" id="IPR008707">
    <property type="entry name" value="B-propeller_PilY1"/>
</dbReference>
<keyword evidence="5" id="KW-0106">Calcium</keyword>
<dbReference type="Gene3D" id="2.130.10.10">
    <property type="entry name" value="YVTN repeat-like/Quinoprotein amine dehydrogenase"/>
    <property type="match status" value="1"/>
</dbReference>
<keyword evidence="3" id="KW-1029">Fimbrium biogenesis</keyword>
<keyword evidence="6" id="KW-0281">Fimbrium</keyword>
<dbReference type="InterPro" id="IPR011047">
    <property type="entry name" value="Quinoprotein_ADH-like_sf"/>
</dbReference>
<dbReference type="GO" id="GO:0009289">
    <property type="term" value="C:pilus"/>
    <property type="evidence" value="ECO:0007669"/>
    <property type="project" value="UniProtKB-SubCell"/>
</dbReference>
<dbReference type="GO" id="GO:0046872">
    <property type="term" value="F:metal ion binding"/>
    <property type="evidence" value="ECO:0007669"/>
    <property type="project" value="UniProtKB-KW"/>
</dbReference>
<gene>
    <name evidence="9" type="ORF">J2T57_003799</name>
</gene>
<sequence>MIQLRQIGTMMGSALLATAVGLSSAGAQQTPVNLAQAPLFLLTPVKPSLILAIDDSGSMDSEVLIPTNDGAGWWNTNNQSFVGLGRNDELADGRFNFNEAGGAGGGWKKYTYVFPIGTGTGNRIYNDATNDHFAVPPIPEYGWARSPDFNNSYFNPAEVYAPWPSVAGFTFEDVPPTAAPSDIMEGTRTINLTQPIESNQANWQFRVQPGMQLPIGTRYNGLGSGGWTTVADISLDVETEESIGITYFPATFYLSDLDALPEGFGYTAVPVPHAGAGPGGETLFEYRIEDDNFASTAQYDAAIQNFANWFTYYRNRHSATRAGIGEAFQSISNMRVGAFTINNRNNVTMRDLDVPAERSSFFDQIYNIGGNSAGTPNREAVLHMGRQFERTGSDAPVVFACQRNYGVLFTDGYANAWTGAGVGNVDGDMGSPFADNVPNTMADIAANFYVINIRPDLEPGRVPVNAACNADNPDPSLNCQSDPHMSLFGVTLGVQGNIFGVDEDATADPYNNPPEWPTVFQNRNPSAVDDLWHATLNTRGELLDVNVPADMGEAFGAITDNIARQVGSAASIGANSTRLDTETRIFQARFNSNDWSGELIAFAVNFDGSVGDIVWEAGTELTNTNPAGRTIVTVLPDGSAANFTWGNIEGTTAEALFNTAPNGTTDGLGEERVAFLRGDRSNEGGPFRARGSVLGDVVNSDPAFVSNRDFGYASLPGDPGLEYNAFRDGIADRPPMVYVGANDGMLHGFNAETGASVLSFIPSAVYPGLPSLTDPDYAHRYFVDGAPTVADVYVDANNNGVQEWRTVLVGTQGAGGRSIFALDVTDPDNFSPDDVLWEFEHPELGQGVTDAAIVPIKETSGNQTIIRWVAVFGNGYNSEGNDSRLFMVDIETGELVQGFGNFPLLAGTGDADIPNGMAPPLAIDSNGDRFADRIYVGDLRGNVWKFRQNNQDNWVIADASPFFRAERDGVRQPITSKLDAGRNPDGNIMVFFGTGKYLEQSDAVVGDNPPIQSFYAVIDQNLNSTATRTNLLEQEIEAEIEAMGFGFRVVTQNEITNQRGWYMDLESPVNGPEGERVVSRPIVRGGRVIFTTLIPSQDPCDFGGTGWLMEVDAFSGGRLDDPVFDINEDGSFDEGDFLDYIADGSDDDRGTPPSGIRSRDGIIPTPAIISAGEIEYKFLSGSSGNIQEITERGDVTGGRQSWRQLR</sequence>
<reference evidence="9" key="1">
    <citation type="submission" date="2022-03" db="EMBL/GenBank/DDBJ databases">
        <title>Genomic Encyclopedia of Type Strains, Phase III (KMG-III): the genomes of soil and plant-associated and newly described type strains.</title>
        <authorList>
            <person name="Whitman W."/>
        </authorList>
    </citation>
    <scope>NUCLEOTIDE SEQUENCE</scope>
    <source>
        <strain evidence="9">ANL 6-2</strain>
    </source>
</reference>
<evidence type="ECO:0000256" key="5">
    <source>
        <dbReference type="ARBA" id="ARBA00022837"/>
    </source>
</evidence>
<accession>A0AAE3G7T2</accession>
<comment type="caution">
    <text evidence="9">The sequence shown here is derived from an EMBL/GenBank/DDBJ whole genome shotgun (WGS) entry which is preliminary data.</text>
</comment>
<dbReference type="AlphaFoldDB" id="A0AAE3G7T2"/>
<dbReference type="Pfam" id="PF05567">
    <property type="entry name" value="T4P_PilY1"/>
    <property type="match status" value="1"/>
</dbReference>
<dbReference type="SUPFAM" id="SSF50998">
    <property type="entry name" value="Quinoprotein alcohol dehydrogenase-like"/>
    <property type="match status" value="1"/>
</dbReference>
<dbReference type="EMBL" id="JALJXV010000010">
    <property type="protein sequence ID" value="MCP1676628.1"/>
    <property type="molecule type" value="Genomic_DNA"/>
</dbReference>
<evidence type="ECO:0000313" key="10">
    <source>
        <dbReference type="Proteomes" id="UP001205843"/>
    </source>
</evidence>
<keyword evidence="4" id="KW-0479">Metal-binding</keyword>
<dbReference type="RefSeq" id="WP_253483321.1">
    <property type="nucleotide sequence ID" value="NZ_JALJXV010000010.1"/>
</dbReference>
<evidence type="ECO:0000256" key="4">
    <source>
        <dbReference type="ARBA" id="ARBA00022723"/>
    </source>
</evidence>
<feature type="chain" id="PRO_5042194898" evidence="7">
    <location>
        <begin position="28"/>
        <end position="1206"/>
    </location>
</feature>
<keyword evidence="7" id="KW-0732">Signal</keyword>